<keyword evidence="3" id="KW-1185">Reference proteome</keyword>
<reference evidence="2 3" key="1">
    <citation type="submission" date="2024-09" db="EMBL/GenBank/DDBJ databases">
        <authorList>
            <person name="Zhang Z.-H."/>
        </authorList>
    </citation>
    <scope>NUCLEOTIDE SEQUENCE [LARGE SCALE GENOMIC DNA]</scope>
    <source>
        <strain evidence="2 3">HHTR114</strain>
    </source>
</reference>
<proteinExistence type="predicted"/>
<organism evidence="2 3">
    <name type="scientific">Hyphococcus aureus</name>
    <dbReference type="NCBI Taxonomy" id="2666033"/>
    <lineage>
        <taxon>Bacteria</taxon>
        <taxon>Pseudomonadati</taxon>
        <taxon>Pseudomonadota</taxon>
        <taxon>Alphaproteobacteria</taxon>
        <taxon>Parvularculales</taxon>
        <taxon>Parvularculaceae</taxon>
        <taxon>Hyphococcus</taxon>
    </lineage>
</organism>
<keyword evidence="2" id="KW-0489">Methyltransferase</keyword>
<dbReference type="EC" id="2.1.1.-" evidence="2"/>
<dbReference type="PANTHER" id="PTHR43591:SF24">
    <property type="entry name" value="2-METHOXY-6-POLYPRENYL-1,4-BENZOQUINOL METHYLASE, MITOCHONDRIAL"/>
    <property type="match status" value="1"/>
</dbReference>
<dbReference type="Pfam" id="PF08241">
    <property type="entry name" value="Methyltransf_11"/>
    <property type="match status" value="1"/>
</dbReference>
<evidence type="ECO:0000259" key="1">
    <source>
        <dbReference type="Pfam" id="PF08241"/>
    </source>
</evidence>
<dbReference type="CDD" id="cd02440">
    <property type="entry name" value="AdoMet_MTases"/>
    <property type="match status" value="1"/>
</dbReference>
<dbReference type="EMBL" id="JBHPON010000001">
    <property type="protein sequence ID" value="MFC6034480.1"/>
    <property type="molecule type" value="Genomic_DNA"/>
</dbReference>
<evidence type="ECO:0000313" key="2">
    <source>
        <dbReference type="EMBL" id="MFC6034480.1"/>
    </source>
</evidence>
<evidence type="ECO:0000313" key="3">
    <source>
        <dbReference type="Proteomes" id="UP001596116"/>
    </source>
</evidence>
<comment type="caution">
    <text evidence="2">The sequence shown here is derived from an EMBL/GenBank/DDBJ whole genome shotgun (WGS) entry which is preliminary data.</text>
</comment>
<dbReference type="InterPro" id="IPR013216">
    <property type="entry name" value="Methyltransf_11"/>
</dbReference>
<accession>A0ABW1KRB3</accession>
<feature type="domain" description="Methyltransferase type 11" evidence="1">
    <location>
        <begin position="56"/>
        <end position="155"/>
    </location>
</feature>
<dbReference type="SUPFAM" id="SSF53335">
    <property type="entry name" value="S-adenosyl-L-methionine-dependent methyltransferases"/>
    <property type="match status" value="1"/>
</dbReference>
<sequence length="319" mass="33511">MTLSRTSQAAHWEAYWGAASGRRAALSGDAPGDLFDEIWRIFLAEALSVRETPSLLDLACGAGVILGRALEIAGASTAVNDARFIGLDYAGSAAAAVARKKPPKNAAIHGVAASAAELPFADGAFDIVISQFGIEYAGMNAFSEAARMLAPGGAMQFIMHFKGGGIDRECSENARVLAAILQQGLFDVAMEAIRGPDHDGAADKLKTGFAALKPCLEGERVAAKEMLARLLGDVSQLVSRRQAYAPAEALGWCEAMRAEVMLYEGRMRAMTQSALDNVGVKEARDRLASCGANMAAPEVLTPKGKTAPAAWLLKTESPA</sequence>
<dbReference type="GO" id="GO:0032259">
    <property type="term" value="P:methylation"/>
    <property type="evidence" value="ECO:0007669"/>
    <property type="project" value="UniProtKB-KW"/>
</dbReference>
<name>A0ABW1KRB3_9PROT</name>
<dbReference type="GO" id="GO:0008168">
    <property type="term" value="F:methyltransferase activity"/>
    <property type="evidence" value="ECO:0007669"/>
    <property type="project" value="UniProtKB-KW"/>
</dbReference>
<protein>
    <submittedName>
        <fullName evidence="2">Class I SAM-dependent methyltransferase</fullName>
        <ecNumber evidence="2">2.1.1.-</ecNumber>
    </submittedName>
</protein>
<dbReference type="Proteomes" id="UP001596116">
    <property type="component" value="Unassembled WGS sequence"/>
</dbReference>
<dbReference type="Gene3D" id="3.40.50.150">
    <property type="entry name" value="Vaccinia Virus protein VP39"/>
    <property type="match status" value="1"/>
</dbReference>
<dbReference type="InterPro" id="IPR029063">
    <property type="entry name" value="SAM-dependent_MTases_sf"/>
</dbReference>
<gene>
    <name evidence="2" type="ORF">ACFMB1_02930</name>
</gene>
<keyword evidence="2" id="KW-0808">Transferase</keyword>
<dbReference type="RefSeq" id="WP_379880196.1">
    <property type="nucleotide sequence ID" value="NZ_JBHPON010000001.1"/>
</dbReference>
<dbReference type="PANTHER" id="PTHR43591">
    <property type="entry name" value="METHYLTRANSFERASE"/>
    <property type="match status" value="1"/>
</dbReference>